<evidence type="ECO:0000256" key="3">
    <source>
        <dbReference type="ARBA" id="ARBA00022475"/>
    </source>
</evidence>
<evidence type="ECO:0000313" key="7">
    <source>
        <dbReference type="EMBL" id="MFC3389134.1"/>
    </source>
</evidence>
<dbReference type="InterPro" id="IPR043148">
    <property type="entry name" value="TagF_C"/>
</dbReference>
<dbReference type="PANTHER" id="PTHR37316">
    <property type="entry name" value="TEICHOIC ACID GLYCEROL-PHOSPHATE PRIMASE"/>
    <property type="match status" value="1"/>
</dbReference>
<evidence type="ECO:0000256" key="2">
    <source>
        <dbReference type="ARBA" id="ARBA00010488"/>
    </source>
</evidence>
<comment type="subcellular location">
    <subcellularLocation>
        <location evidence="1">Cell membrane</location>
        <topology evidence="1">Peripheral membrane protein</topology>
    </subcellularLocation>
</comment>
<gene>
    <name evidence="7" type="ORF">ACFOEO_11155</name>
</gene>
<dbReference type="InterPro" id="IPR043149">
    <property type="entry name" value="TagF_N"/>
</dbReference>
<sequence>MKIIKIVTLELYKIMFRLLGGSFHKDYRLIMFESFLGKQYSDNPRAIYEYMSIHYPEYRLMWSVNRKHSRLFKEYDIPYVSRFTPSWMIYMNKATLWVTNSRLPLWIPKPKNTTYLQTWHGTPLKRLGMDIDTVHMPGTDTVRYKQNFTTEASKWDYLISPNAYSTDIFKHAFRFDKKVLETGYPRNDHLSKNNNDTNKRSIRELLNLPNDKKVILYAPTWRDDAYHEQGKYKFDLQFDIRQMAEALSDDYVVILRLHYLIAENLDLSGYEDFIYDFSKYEDIRDLYIVSDILVTDYSSVFFDYAILERPMIFYTYDLDNYRDKLRGFYFDFEQEAPGPIVKTTEALIQSIQDTETSDFNKNYNTEHFREKFCTFEDGNATKRVCDEIVCHLKDKIV</sequence>
<dbReference type="InterPro" id="IPR007554">
    <property type="entry name" value="Glycerophosphate_synth"/>
</dbReference>
<dbReference type="Gene3D" id="3.40.50.11820">
    <property type="match status" value="1"/>
</dbReference>
<dbReference type="Pfam" id="PF04464">
    <property type="entry name" value="Glyphos_transf"/>
    <property type="match status" value="1"/>
</dbReference>
<dbReference type="PANTHER" id="PTHR37316:SF3">
    <property type="entry name" value="TEICHOIC ACID GLYCEROL-PHOSPHATE TRANSFERASE"/>
    <property type="match status" value="1"/>
</dbReference>
<reference evidence="8" key="1">
    <citation type="journal article" date="2019" name="Int. J. Syst. Evol. Microbiol.">
        <title>The Global Catalogue of Microorganisms (GCM) 10K type strain sequencing project: providing services to taxonomists for standard genome sequencing and annotation.</title>
        <authorList>
            <consortium name="The Broad Institute Genomics Platform"/>
            <consortium name="The Broad Institute Genome Sequencing Center for Infectious Disease"/>
            <person name="Wu L."/>
            <person name="Ma J."/>
        </authorList>
    </citation>
    <scope>NUCLEOTIDE SEQUENCE [LARGE SCALE GENOMIC DNA]</scope>
    <source>
        <strain evidence="8">CCM 7756</strain>
    </source>
</reference>
<name>A0ABV7N776_9STAP</name>
<evidence type="ECO:0000256" key="4">
    <source>
        <dbReference type="ARBA" id="ARBA00022679"/>
    </source>
</evidence>
<evidence type="ECO:0000256" key="1">
    <source>
        <dbReference type="ARBA" id="ARBA00004202"/>
    </source>
</evidence>
<keyword evidence="4" id="KW-0808">Transferase</keyword>
<dbReference type="SUPFAM" id="SSF53756">
    <property type="entry name" value="UDP-Glycosyltransferase/glycogen phosphorylase"/>
    <property type="match status" value="1"/>
</dbReference>
<organism evidence="7 8">
    <name type="scientific">Salinicoccus sesuvii</name>
    <dbReference type="NCBI Taxonomy" id="868281"/>
    <lineage>
        <taxon>Bacteria</taxon>
        <taxon>Bacillati</taxon>
        <taxon>Bacillota</taxon>
        <taxon>Bacilli</taxon>
        <taxon>Bacillales</taxon>
        <taxon>Staphylococcaceae</taxon>
        <taxon>Salinicoccus</taxon>
    </lineage>
</organism>
<dbReference type="RefSeq" id="WP_380655717.1">
    <property type="nucleotide sequence ID" value="NZ_JBHRVQ010000001.1"/>
</dbReference>
<dbReference type="Gene3D" id="3.40.50.12580">
    <property type="match status" value="1"/>
</dbReference>
<keyword evidence="8" id="KW-1185">Reference proteome</keyword>
<dbReference type="InterPro" id="IPR051612">
    <property type="entry name" value="Teichoic_Acid_Biosynth"/>
</dbReference>
<protein>
    <submittedName>
        <fullName evidence="7">CDP-glycerol glycerophosphotransferase family protein</fullName>
    </submittedName>
</protein>
<evidence type="ECO:0000313" key="8">
    <source>
        <dbReference type="Proteomes" id="UP001595637"/>
    </source>
</evidence>
<keyword evidence="6" id="KW-0472">Membrane</keyword>
<evidence type="ECO:0000256" key="5">
    <source>
        <dbReference type="ARBA" id="ARBA00022944"/>
    </source>
</evidence>
<accession>A0ABV7N776</accession>
<proteinExistence type="inferred from homology"/>
<keyword evidence="5" id="KW-0777">Teichoic acid biosynthesis</keyword>
<dbReference type="Proteomes" id="UP001595637">
    <property type="component" value="Unassembled WGS sequence"/>
</dbReference>
<comment type="similarity">
    <text evidence="2">Belongs to the CDP-glycerol glycerophosphotransferase family.</text>
</comment>
<evidence type="ECO:0000256" key="6">
    <source>
        <dbReference type="ARBA" id="ARBA00023136"/>
    </source>
</evidence>
<comment type="caution">
    <text evidence="7">The sequence shown here is derived from an EMBL/GenBank/DDBJ whole genome shotgun (WGS) entry which is preliminary data.</text>
</comment>
<keyword evidence="3" id="KW-1003">Cell membrane</keyword>
<dbReference type="EMBL" id="JBHRVQ010000001">
    <property type="protein sequence ID" value="MFC3389134.1"/>
    <property type="molecule type" value="Genomic_DNA"/>
</dbReference>